<accession>A0AAD6RPT3</accession>
<evidence type="ECO:0000313" key="1">
    <source>
        <dbReference type="EMBL" id="KAJ7012899.1"/>
    </source>
</evidence>
<dbReference type="Proteomes" id="UP001164929">
    <property type="component" value="Chromosome 1"/>
</dbReference>
<comment type="caution">
    <text evidence="1">The sequence shown here is derived from an EMBL/GenBank/DDBJ whole genome shotgun (WGS) entry which is preliminary data.</text>
</comment>
<organism evidence="1 2">
    <name type="scientific">Populus alba x Populus x berolinensis</name>
    <dbReference type="NCBI Taxonomy" id="444605"/>
    <lineage>
        <taxon>Eukaryota</taxon>
        <taxon>Viridiplantae</taxon>
        <taxon>Streptophyta</taxon>
        <taxon>Embryophyta</taxon>
        <taxon>Tracheophyta</taxon>
        <taxon>Spermatophyta</taxon>
        <taxon>Magnoliopsida</taxon>
        <taxon>eudicotyledons</taxon>
        <taxon>Gunneridae</taxon>
        <taxon>Pentapetalae</taxon>
        <taxon>rosids</taxon>
        <taxon>fabids</taxon>
        <taxon>Malpighiales</taxon>
        <taxon>Salicaceae</taxon>
        <taxon>Saliceae</taxon>
        <taxon>Populus</taxon>
    </lineage>
</organism>
<dbReference type="PANTHER" id="PTHR47280">
    <property type="entry name" value="PHEOPHYTINASE, CHLOROPLASTIC"/>
    <property type="match status" value="1"/>
</dbReference>
<dbReference type="InterPro" id="IPR044211">
    <property type="entry name" value="PPH_chloroplastic"/>
</dbReference>
<dbReference type="EMBL" id="JAQIZT010000001">
    <property type="protein sequence ID" value="KAJ7012899.1"/>
    <property type="molecule type" value="Genomic_DNA"/>
</dbReference>
<evidence type="ECO:0000313" key="2">
    <source>
        <dbReference type="Proteomes" id="UP001164929"/>
    </source>
</evidence>
<dbReference type="GO" id="GO:0009507">
    <property type="term" value="C:chloroplast"/>
    <property type="evidence" value="ECO:0007669"/>
    <property type="project" value="TreeGrafter"/>
</dbReference>
<dbReference type="AlphaFoldDB" id="A0AAD6RPT3"/>
<dbReference type="GO" id="GO:0015996">
    <property type="term" value="P:chlorophyll catabolic process"/>
    <property type="evidence" value="ECO:0007669"/>
    <property type="project" value="InterPro"/>
</dbReference>
<dbReference type="GO" id="GO:0080124">
    <property type="term" value="F:pheophytinase activity"/>
    <property type="evidence" value="ECO:0007669"/>
    <property type="project" value="InterPro"/>
</dbReference>
<dbReference type="PANTHER" id="PTHR47280:SF1">
    <property type="entry name" value="PHEOPHYTINASE, CHLOROPLASTIC"/>
    <property type="match status" value="1"/>
</dbReference>
<reference evidence="1 2" key="1">
    <citation type="journal article" date="2023" name="Mol. Ecol. Resour.">
        <title>Chromosome-level genome assembly of a triploid poplar Populus alba 'Berolinensis'.</title>
        <authorList>
            <person name="Chen S."/>
            <person name="Yu Y."/>
            <person name="Wang X."/>
            <person name="Wang S."/>
            <person name="Zhang T."/>
            <person name="Zhou Y."/>
            <person name="He R."/>
            <person name="Meng N."/>
            <person name="Wang Y."/>
            <person name="Liu W."/>
            <person name="Liu Z."/>
            <person name="Liu J."/>
            <person name="Guo Q."/>
            <person name="Huang H."/>
            <person name="Sederoff R.R."/>
            <person name="Wang G."/>
            <person name="Qu G."/>
            <person name="Chen S."/>
        </authorList>
    </citation>
    <scope>NUCLEOTIDE SEQUENCE [LARGE SCALE GENOMIC DNA]</scope>
    <source>
        <strain evidence="1">SC-2020</strain>
    </source>
</reference>
<protein>
    <submittedName>
        <fullName evidence="1">Pheophytinase</fullName>
    </submittedName>
</protein>
<sequence>MPPPSSLLLQLCIDLLQLTNVIKFFPSWQKISDPKSIAQIIKHVYTDHYTNIDKVLSRILEITQHPAAAASFASIMFAPQGQLSFRLICVSRCKMSRIPICLMYGKENP</sequence>
<keyword evidence="2" id="KW-1185">Reference proteome</keyword>
<gene>
    <name evidence="1" type="ORF">NC653_002818</name>
</gene>
<proteinExistence type="predicted"/>
<name>A0AAD6RPT3_9ROSI</name>